<dbReference type="Proteomes" id="UP000298663">
    <property type="component" value="Unassembled WGS sequence"/>
</dbReference>
<evidence type="ECO:0000313" key="2">
    <source>
        <dbReference type="EMBL" id="TKR88250.1"/>
    </source>
</evidence>
<gene>
    <name evidence="2" type="ORF">L596_012524</name>
</gene>
<dbReference type="AlphaFoldDB" id="A0A4U5NXX3"/>
<proteinExistence type="predicted"/>
<accession>A0A4U5NXX3</accession>
<protein>
    <submittedName>
        <fullName evidence="2">Uncharacterized protein</fullName>
    </submittedName>
</protein>
<reference evidence="2 3" key="1">
    <citation type="journal article" date="2015" name="Genome Biol.">
        <title>Comparative genomics of Steinernema reveals deeply conserved gene regulatory networks.</title>
        <authorList>
            <person name="Dillman A.R."/>
            <person name="Macchietto M."/>
            <person name="Porter C.F."/>
            <person name="Rogers A."/>
            <person name="Williams B."/>
            <person name="Antoshechkin I."/>
            <person name="Lee M.M."/>
            <person name="Goodwin Z."/>
            <person name="Lu X."/>
            <person name="Lewis E.E."/>
            <person name="Goodrich-Blair H."/>
            <person name="Stock S.P."/>
            <person name="Adams B.J."/>
            <person name="Sternberg P.W."/>
            <person name="Mortazavi A."/>
        </authorList>
    </citation>
    <scope>NUCLEOTIDE SEQUENCE [LARGE SCALE GENOMIC DNA]</scope>
    <source>
        <strain evidence="2 3">ALL</strain>
    </source>
</reference>
<sequence length="129" mass="14767">MNKNVKMTTDLTNRQNREIRFFFQALCQGFAFMTELVSLFYFSFQFSKNGFSVPPPLLGSRSTCSTDSSSSCSTRRIGHYVLSLAILHCFNNATTLKRSNQVKTRENVLAQKNQMKQPPDIRNPLLLFT</sequence>
<feature type="transmembrane region" description="Helical" evidence="1">
    <location>
        <begin position="21"/>
        <end position="44"/>
    </location>
</feature>
<keyword evidence="1" id="KW-0812">Transmembrane</keyword>
<keyword evidence="1" id="KW-1133">Transmembrane helix</keyword>
<reference evidence="2 3" key="2">
    <citation type="journal article" date="2019" name="G3 (Bethesda)">
        <title>Hybrid Assembly of the Genome of the Entomopathogenic Nematode Steinernema carpocapsae Identifies the X-Chromosome.</title>
        <authorList>
            <person name="Serra L."/>
            <person name="Macchietto M."/>
            <person name="Macias-Munoz A."/>
            <person name="McGill C.J."/>
            <person name="Rodriguez I.M."/>
            <person name="Rodriguez B."/>
            <person name="Murad R."/>
            <person name="Mortazavi A."/>
        </authorList>
    </citation>
    <scope>NUCLEOTIDE SEQUENCE [LARGE SCALE GENOMIC DNA]</scope>
    <source>
        <strain evidence="2 3">ALL</strain>
    </source>
</reference>
<dbReference type="EMBL" id="AZBU02000003">
    <property type="protein sequence ID" value="TKR88250.1"/>
    <property type="molecule type" value="Genomic_DNA"/>
</dbReference>
<name>A0A4U5NXX3_STECR</name>
<evidence type="ECO:0000313" key="3">
    <source>
        <dbReference type="Proteomes" id="UP000298663"/>
    </source>
</evidence>
<comment type="caution">
    <text evidence="2">The sequence shown here is derived from an EMBL/GenBank/DDBJ whole genome shotgun (WGS) entry which is preliminary data.</text>
</comment>
<evidence type="ECO:0000256" key="1">
    <source>
        <dbReference type="SAM" id="Phobius"/>
    </source>
</evidence>
<keyword evidence="3" id="KW-1185">Reference proteome</keyword>
<keyword evidence="1" id="KW-0472">Membrane</keyword>
<organism evidence="2 3">
    <name type="scientific">Steinernema carpocapsae</name>
    <name type="common">Entomopathogenic nematode</name>
    <dbReference type="NCBI Taxonomy" id="34508"/>
    <lineage>
        <taxon>Eukaryota</taxon>
        <taxon>Metazoa</taxon>
        <taxon>Ecdysozoa</taxon>
        <taxon>Nematoda</taxon>
        <taxon>Chromadorea</taxon>
        <taxon>Rhabditida</taxon>
        <taxon>Tylenchina</taxon>
        <taxon>Panagrolaimomorpha</taxon>
        <taxon>Strongyloidoidea</taxon>
        <taxon>Steinernematidae</taxon>
        <taxon>Steinernema</taxon>
    </lineage>
</organism>